<dbReference type="InterPro" id="IPR000390">
    <property type="entry name" value="Small_drug/metabolite_transptr"/>
</dbReference>
<evidence type="ECO:0000256" key="7">
    <source>
        <dbReference type="ARBA" id="ARBA00038032"/>
    </source>
</evidence>
<reference evidence="10 11" key="1">
    <citation type="submission" date="2023-09" db="EMBL/GenBank/DDBJ databases">
        <title>Whole genome shotgun sequencing (WGS) of Bosea sp. ZW T0_25, isolated from stored onions (Allium cepa).</title>
        <authorList>
            <person name="Stoll D.A."/>
            <person name="Huch M."/>
        </authorList>
    </citation>
    <scope>NUCLEOTIDE SEQUENCE [LARGE SCALE GENOMIC DNA]</scope>
    <source>
        <strain evidence="10 11">ZW T0_25</strain>
    </source>
</reference>
<keyword evidence="2" id="KW-0813">Transport</keyword>
<dbReference type="InterPro" id="IPR045324">
    <property type="entry name" value="Small_multidrug_res"/>
</dbReference>
<gene>
    <name evidence="10" type="ORF">RKE40_15115</name>
</gene>
<evidence type="ECO:0000256" key="6">
    <source>
        <dbReference type="ARBA" id="ARBA00023136"/>
    </source>
</evidence>
<keyword evidence="4 8" id="KW-0812">Transmembrane</keyword>
<proteinExistence type="inferred from homology"/>
<feature type="transmembrane region" description="Helical" evidence="9">
    <location>
        <begin position="84"/>
        <end position="103"/>
    </location>
</feature>
<keyword evidence="11" id="KW-1185">Reference proteome</keyword>
<evidence type="ECO:0000313" key="11">
    <source>
        <dbReference type="Proteomes" id="UP001254257"/>
    </source>
</evidence>
<evidence type="ECO:0000256" key="9">
    <source>
        <dbReference type="SAM" id="Phobius"/>
    </source>
</evidence>
<comment type="similarity">
    <text evidence="7 8">Belongs to the drug/metabolite transporter (DMT) superfamily. Small multidrug resistance (SMR) (TC 2.A.7.1) family.</text>
</comment>
<dbReference type="EMBL" id="JAWDID010000021">
    <property type="protein sequence ID" value="MDU0341227.1"/>
    <property type="molecule type" value="Genomic_DNA"/>
</dbReference>
<dbReference type="InterPro" id="IPR037185">
    <property type="entry name" value="EmrE-like"/>
</dbReference>
<dbReference type="PANTHER" id="PTHR30561">
    <property type="entry name" value="SMR FAMILY PROTON-DEPENDENT DRUG EFFLUX TRANSPORTER SUGE"/>
    <property type="match status" value="1"/>
</dbReference>
<evidence type="ECO:0000256" key="8">
    <source>
        <dbReference type="RuleBase" id="RU003942"/>
    </source>
</evidence>
<name>A0ABU3S8U9_9HYPH</name>
<comment type="caution">
    <text evidence="10">The sequence shown here is derived from an EMBL/GenBank/DDBJ whole genome shotgun (WGS) entry which is preliminary data.</text>
</comment>
<evidence type="ECO:0000256" key="2">
    <source>
        <dbReference type="ARBA" id="ARBA00022448"/>
    </source>
</evidence>
<evidence type="ECO:0000256" key="4">
    <source>
        <dbReference type="ARBA" id="ARBA00022692"/>
    </source>
</evidence>
<organism evidence="10 11">
    <name type="scientific">Bosea rubneri</name>
    <dbReference type="NCBI Taxonomy" id="3075434"/>
    <lineage>
        <taxon>Bacteria</taxon>
        <taxon>Pseudomonadati</taxon>
        <taxon>Pseudomonadota</taxon>
        <taxon>Alphaproteobacteria</taxon>
        <taxon>Hyphomicrobiales</taxon>
        <taxon>Boseaceae</taxon>
        <taxon>Bosea</taxon>
    </lineage>
</organism>
<sequence>MSYLYLAIAIVSEVIGTSALKASEQFTRPVPSLITLVAFASAFYFLSLTLRTVPVGIAYAIWSGVGIVLISLIALVLFGQKLDLPAVIGMGLIVAGVIVINAFSKSVAH</sequence>
<dbReference type="Gene3D" id="1.10.3730.20">
    <property type="match status" value="1"/>
</dbReference>
<keyword evidence="5 9" id="KW-1133">Transmembrane helix</keyword>
<evidence type="ECO:0000256" key="5">
    <source>
        <dbReference type="ARBA" id="ARBA00022989"/>
    </source>
</evidence>
<keyword evidence="3" id="KW-1003">Cell membrane</keyword>
<dbReference type="Pfam" id="PF00893">
    <property type="entry name" value="Multi_Drug_Res"/>
    <property type="match status" value="1"/>
</dbReference>
<dbReference type="PANTHER" id="PTHR30561:SF1">
    <property type="entry name" value="MULTIDRUG TRANSPORTER EMRE"/>
    <property type="match status" value="1"/>
</dbReference>
<protein>
    <submittedName>
        <fullName evidence="10">SMR family transporter</fullName>
    </submittedName>
</protein>
<evidence type="ECO:0000256" key="1">
    <source>
        <dbReference type="ARBA" id="ARBA00004651"/>
    </source>
</evidence>
<accession>A0ABU3S8U9</accession>
<dbReference type="RefSeq" id="WP_316019057.1">
    <property type="nucleotide sequence ID" value="NZ_JAWDID010000021.1"/>
</dbReference>
<evidence type="ECO:0000256" key="3">
    <source>
        <dbReference type="ARBA" id="ARBA00022475"/>
    </source>
</evidence>
<comment type="subcellular location">
    <subcellularLocation>
        <location evidence="1 8">Cell membrane</location>
        <topology evidence="1 8">Multi-pass membrane protein</topology>
    </subcellularLocation>
</comment>
<feature type="transmembrane region" description="Helical" evidence="9">
    <location>
        <begin position="57"/>
        <end position="78"/>
    </location>
</feature>
<dbReference type="Proteomes" id="UP001254257">
    <property type="component" value="Unassembled WGS sequence"/>
</dbReference>
<evidence type="ECO:0000313" key="10">
    <source>
        <dbReference type="EMBL" id="MDU0341227.1"/>
    </source>
</evidence>
<feature type="transmembrane region" description="Helical" evidence="9">
    <location>
        <begin position="32"/>
        <end position="50"/>
    </location>
</feature>
<keyword evidence="6 9" id="KW-0472">Membrane</keyword>
<dbReference type="SUPFAM" id="SSF103481">
    <property type="entry name" value="Multidrug resistance efflux transporter EmrE"/>
    <property type="match status" value="1"/>
</dbReference>